<evidence type="ECO:0000256" key="5">
    <source>
        <dbReference type="ARBA" id="ARBA00022676"/>
    </source>
</evidence>
<name>A0A0G1Q9L9_9BACT</name>
<sequence length="1022" mass="113671">MVCAKNAFAIIIVKRETSFFLEKNALFYKQLFSFFMTMHYTRGWKKHSSKQRIISLLTKVFVFLTKRFGLSKGTLIKNGILIFLTLGVLGSLGILGVFAYVSQDLPDPNTLTDRSISQTTKIYDRTGEHLLYEVYGEENRTLVQLSEGFCKDDEHLVVDVSGIPLVAVEATIAAEDRHFCSHYGFDLKGIARAFIQNIFGNRVGGSTITQQLVKNAILSSEKTMTRKIKELIISIELERRYSKDEILQIYFNEIGYGSTYYGIETASQNFFHKHISDVTLAEAATLAALPQATTTYLNNPDLLKARRDWILGEMLEQGFITQEELNEALLQDTAIGVQVTNIFAPHFVFYVKEKLEESFDVPMVEEGGLKVITSLDYDLQTIAEEEVVKGVDARGETYGFTNASLVALDPHTSQVLSMVGSKDFFDEEIDGQVNVATRLRQPGSSFKPIVYAKGFELGYTPNTILWDVVTTFQTDTDPYTPHNYTLLEYGPVHLRKALQGSLNIPAVKMISLIGVNQVIDFARTLGYTSFEDYANYGLSLVLGGGEVQLLEHANAYGVFANEGVYHEPVAILKVENYDGETLYEWKEEKGKQVIDSNVARTITNVLKDNDARSFIFGAESYLQLGDRAVAAKSGTTNDYHDAWTVGYVPSLVTGVWVGNNDSTEMKKGADGSTVAGPIWNGFMSRALMGNPVESFPDAEILATGKEILDGVLPTTTVTVDKTTGKLATDYTPDTQKEERQYAEYHSILHYVNPSDPLGPIPEHPEENAQYESWESAVAAWISAKEQETGIKITAGEPPTEYDDIHGPAFYPSLSIESPSQGEEINDREFSVQVNADAPLGVARVDAYIDGYYLDSDTSEPYQLHLSLPNNITRGYHTLKVVAYDNVDNSASLSVGIQMNEDPSSAQVEIVDPKNNQLIQKVSDIYTVVVYLEDPSQYTSLSLYQKPFGQGETTTVGSIRELSSPYQIFDWTLPEDGKWILYAKARLISGENIQTAGMIVEVFTSQTTTDEVFIEDSPLSPFE</sequence>
<evidence type="ECO:0000256" key="8">
    <source>
        <dbReference type="ARBA" id="ARBA00022960"/>
    </source>
</evidence>
<accession>A0A0G1Q9L9</accession>
<dbReference type="InterPro" id="IPR001264">
    <property type="entry name" value="Glyco_trans_51"/>
</dbReference>
<feature type="domain" description="Glycosyl transferase family 51" evidence="17">
    <location>
        <begin position="151"/>
        <end position="314"/>
    </location>
</feature>
<evidence type="ECO:0000256" key="1">
    <source>
        <dbReference type="ARBA" id="ARBA00004236"/>
    </source>
</evidence>
<evidence type="ECO:0000259" key="16">
    <source>
        <dbReference type="Pfam" id="PF00905"/>
    </source>
</evidence>
<protein>
    <recommendedName>
        <fullName evidence="13">peptidoglycan glycosyltransferase</fullName>
        <ecNumber evidence="13">2.4.99.28</ecNumber>
    </recommendedName>
</protein>
<dbReference type="EC" id="2.4.99.28" evidence="13"/>
<keyword evidence="10 15" id="KW-0472">Membrane</keyword>
<feature type="domain" description="Penicillin-binding protein transpeptidase" evidence="16">
    <location>
        <begin position="404"/>
        <end position="683"/>
    </location>
</feature>
<evidence type="ECO:0000256" key="12">
    <source>
        <dbReference type="ARBA" id="ARBA00023316"/>
    </source>
</evidence>
<dbReference type="InterPro" id="IPR023346">
    <property type="entry name" value="Lysozyme-like_dom_sf"/>
</dbReference>
<keyword evidence="6" id="KW-0808">Transferase</keyword>
<dbReference type="GO" id="GO:0008955">
    <property type="term" value="F:peptidoglycan glycosyltransferase activity"/>
    <property type="evidence" value="ECO:0007669"/>
    <property type="project" value="UniProtKB-EC"/>
</dbReference>
<evidence type="ECO:0000256" key="9">
    <source>
        <dbReference type="ARBA" id="ARBA00022984"/>
    </source>
</evidence>
<evidence type="ECO:0000256" key="11">
    <source>
        <dbReference type="ARBA" id="ARBA00023268"/>
    </source>
</evidence>
<dbReference type="GO" id="GO:0071555">
    <property type="term" value="P:cell wall organization"/>
    <property type="evidence" value="ECO:0007669"/>
    <property type="project" value="UniProtKB-KW"/>
</dbReference>
<dbReference type="GO" id="GO:0005886">
    <property type="term" value="C:plasma membrane"/>
    <property type="evidence" value="ECO:0007669"/>
    <property type="project" value="UniProtKB-SubCell"/>
</dbReference>
<evidence type="ECO:0000256" key="3">
    <source>
        <dbReference type="ARBA" id="ARBA00022645"/>
    </source>
</evidence>
<keyword evidence="15" id="KW-0812">Transmembrane</keyword>
<evidence type="ECO:0000256" key="15">
    <source>
        <dbReference type="SAM" id="Phobius"/>
    </source>
</evidence>
<evidence type="ECO:0000259" key="17">
    <source>
        <dbReference type="Pfam" id="PF00912"/>
    </source>
</evidence>
<dbReference type="AlphaFoldDB" id="A0A0G1Q9L9"/>
<dbReference type="Pfam" id="PF17957">
    <property type="entry name" value="Big_7"/>
    <property type="match status" value="1"/>
</dbReference>
<dbReference type="Gene3D" id="2.60.40.10">
    <property type="entry name" value="Immunoglobulins"/>
    <property type="match status" value="1"/>
</dbReference>
<dbReference type="Proteomes" id="UP000034795">
    <property type="component" value="Unassembled WGS sequence"/>
</dbReference>
<feature type="transmembrane region" description="Helical" evidence="15">
    <location>
        <begin position="80"/>
        <end position="101"/>
    </location>
</feature>
<evidence type="ECO:0000256" key="2">
    <source>
        <dbReference type="ARBA" id="ARBA00022475"/>
    </source>
</evidence>
<dbReference type="Pfam" id="PF00905">
    <property type="entry name" value="Transpeptidase"/>
    <property type="match status" value="1"/>
</dbReference>
<evidence type="ECO:0000313" key="19">
    <source>
        <dbReference type="Proteomes" id="UP000034795"/>
    </source>
</evidence>
<comment type="caution">
    <text evidence="18">The sequence shown here is derived from an EMBL/GenBank/DDBJ whole genome shotgun (WGS) entry which is preliminary data.</text>
</comment>
<dbReference type="SUPFAM" id="SSF53955">
    <property type="entry name" value="Lysozyme-like"/>
    <property type="match status" value="1"/>
</dbReference>
<dbReference type="PANTHER" id="PTHR32282:SF11">
    <property type="entry name" value="PENICILLIN-BINDING PROTEIN 1B"/>
    <property type="match status" value="1"/>
</dbReference>
<dbReference type="GO" id="GO:0008658">
    <property type="term" value="F:penicillin binding"/>
    <property type="evidence" value="ECO:0007669"/>
    <property type="project" value="InterPro"/>
</dbReference>
<evidence type="ECO:0000256" key="10">
    <source>
        <dbReference type="ARBA" id="ARBA00023136"/>
    </source>
</evidence>
<dbReference type="GO" id="GO:0004180">
    <property type="term" value="F:carboxypeptidase activity"/>
    <property type="evidence" value="ECO:0007669"/>
    <property type="project" value="UniProtKB-KW"/>
</dbReference>
<dbReference type="InterPro" id="IPR050396">
    <property type="entry name" value="Glycosyltr_51/Transpeptidase"/>
</dbReference>
<comment type="catalytic activity">
    <reaction evidence="14">
        <text>[GlcNAc-(1-&gt;4)-Mur2Ac(oyl-L-Ala-gamma-D-Glu-L-Lys-D-Ala-D-Ala)](n)-di-trans,octa-cis-undecaprenyl diphosphate + beta-D-GlcNAc-(1-&gt;4)-Mur2Ac(oyl-L-Ala-gamma-D-Glu-L-Lys-D-Ala-D-Ala)-di-trans,octa-cis-undecaprenyl diphosphate = [GlcNAc-(1-&gt;4)-Mur2Ac(oyl-L-Ala-gamma-D-Glu-L-Lys-D-Ala-D-Ala)](n+1)-di-trans,octa-cis-undecaprenyl diphosphate + di-trans,octa-cis-undecaprenyl diphosphate + H(+)</text>
        <dbReference type="Rhea" id="RHEA:23708"/>
        <dbReference type="Rhea" id="RHEA-COMP:9602"/>
        <dbReference type="Rhea" id="RHEA-COMP:9603"/>
        <dbReference type="ChEBI" id="CHEBI:15378"/>
        <dbReference type="ChEBI" id="CHEBI:58405"/>
        <dbReference type="ChEBI" id="CHEBI:60033"/>
        <dbReference type="ChEBI" id="CHEBI:78435"/>
        <dbReference type="EC" id="2.4.99.28"/>
    </reaction>
</comment>
<dbReference type="Gene3D" id="1.10.3810.10">
    <property type="entry name" value="Biosynthetic peptidoglycan transglycosylase-like"/>
    <property type="match status" value="1"/>
</dbReference>
<dbReference type="SUPFAM" id="SSF56601">
    <property type="entry name" value="beta-lactamase/transpeptidase-like"/>
    <property type="match status" value="1"/>
</dbReference>
<keyword evidence="3" id="KW-0121">Carboxypeptidase</keyword>
<evidence type="ECO:0000256" key="13">
    <source>
        <dbReference type="ARBA" id="ARBA00044770"/>
    </source>
</evidence>
<evidence type="ECO:0000256" key="7">
    <source>
        <dbReference type="ARBA" id="ARBA00022801"/>
    </source>
</evidence>
<dbReference type="STRING" id="1618994.UX57_C0003G0017"/>
<dbReference type="Pfam" id="PF00912">
    <property type="entry name" value="Transgly"/>
    <property type="match status" value="1"/>
</dbReference>
<keyword evidence="7" id="KW-0378">Hydrolase</keyword>
<dbReference type="GO" id="GO:0009252">
    <property type="term" value="P:peptidoglycan biosynthetic process"/>
    <property type="evidence" value="ECO:0007669"/>
    <property type="project" value="UniProtKB-KW"/>
</dbReference>
<keyword evidence="15" id="KW-1133">Transmembrane helix</keyword>
<keyword evidence="2" id="KW-1003">Cell membrane</keyword>
<evidence type="ECO:0000256" key="14">
    <source>
        <dbReference type="ARBA" id="ARBA00049902"/>
    </source>
</evidence>
<evidence type="ECO:0000313" key="18">
    <source>
        <dbReference type="EMBL" id="KKU41517.1"/>
    </source>
</evidence>
<proteinExistence type="predicted"/>
<dbReference type="PANTHER" id="PTHR32282">
    <property type="entry name" value="BINDING PROTEIN TRANSPEPTIDASE, PUTATIVE-RELATED"/>
    <property type="match status" value="1"/>
</dbReference>
<dbReference type="PATRIC" id="fig|1618994.3.peg.164"/>
<keyword evidence="8" id="KW-0133">Cell shape</keyword>
<comment type="subcellular location">
    <subcellularLocation>
        <location evidence="1">Cell membrane</location>
    </subcellularLocation>
</comment>
<keyword evidence="4" id="KW-0645">Protease</keyword>
<dbReference type="InterPro" id="IPR036950">
    <property type="entry name" value="PBP_transglycosylase"/>
</dbReference>
<dbReference type="InterPro" id="IPR001460">
    <property type="entry name" value="PCN-bd_Tpept"/>
</dbReference>
<keyword evidence="9" id="KW-0573">Peptidoglycan synthesis</keyword>
<dbReference type="GO" id="GO:0008360">
    <property type="term" value="P:regulation of cell shape"/>
    <property type="evidence" value="ECO:0007669"/>
    <property type="project" value="UniProtKB-KW"/>
</dbReference>
<keyword evidence="5" id="KW-0328">Glycosyltransferase</keyword>
<dbReference type="InterPro" id="IPR013783">
    <property type="entry name" value="Ig-like_fold"/>
</dbReference>
<dbReference type="InterPro" id="IPR012338">
    <property type="entry name" value="Beta-lactam/transpept-like"/>
</dbReference>
<evidence type="ECO:0000256" key="6">
    <source>
        <dbReference type="ARBA" id="ARBA00022679"/>
    </source>
</evidence>
<organism evidence="18 19">
    <name type="scientific">Candidatus Uhrbacteria bacterium GW2011_GWE2_46_68</name>
    <dbReference type="NCBI Taxonomy" id="1618994"/>
    <lineage>
        <taxon>Bacteria</taxon>
        <taxon>Candidatus Uhriibacteriota</taxon>
    </lineage>
</organism>
<dbReference type="GO" id="GO:0006508">
    <property type="term" value="P:proteolysis"/>
    <property type="evidence" value="ECO:0007669"/>
    <property type="project" value="UniProtKB-KW"/>
</dbReference>
<dbReference type="GO" id="GO:0030288">
    <property type="term" value="C:outer membrane-bounded periplasmic space"/>
    <property type="evidence" value="ECO:0007669"/>
    <property type="project" value="TreeGrafter"/>
</dbReference>
<keyword evidence="12" id="KW-0961">Cell wall biogenesis/degradation</keyword>
<gene>
    <name evidence="18" type="ORF">UX57_C0003G0017</name>
</gene>
<reference evidence="18 19" key="1">
    <citation type="journal article" date="2015" name="Nature">
        <title>rRNA introns, odd ribosomes, and small enigmatic genomes across a large radiation of phyla.</title>
        <authorList>
            <person name="Brown C.T."/>
            <person name="Hug L.A."/>
            <person name="Thomas B.C."/>
            <person name="Sharon I."/>
            <person name="Castelle C.J."/>
            <person name="Singh A."/>
            <person name="Wilkins M.J."/>
            <person name="Williams K.H."/>
            <person name="Banfield J.F."/>
        </authorList>
    </citation>
    <scope>NUCLEOTIDE SEQUENCE [LARGE SCALE GENOMIC DNA]</scope>
</reference>
<evidence type="ECO:0000256" key="4">
    <source>
        <dbReference type="ARBA" id="ARBA00022670"/>
    </source>
</evidence>
<keyword evidence="11" id="KW-0511">Multifunctional enzyme</keyword>
<dbReference type="Gene3D" id="3.40.710.10">
    <property type="entry name" value="DD-peptidase/beta-lactamase superfamily"/>
    <property type="match status" value="1"/>
</dbReference>
<dbReference type="EMBL" id="LCMS01000003">
    <property type="protein sequence ID" value="KKU41517.1"/>
    <property type="molecule type" value="Genomic_DNA"/>
</dbReference>